<dbReference type="HAMAP" id="MF_00134_B">
    <property type="entry name" value="IGPS_B"/>
    <property type="match status" value="1"/>
</dbReference>
<gene>
    <name evidence="8" type="primary">trpC</name>
    <name evidence="10" type="ORF">BST85_08170</name>
</gene>
<dbReference type="EC" id="4.1.1.48" evidence="8"/>
<dbReference type="Gene3D" id="3.20.20.70">
    <property type="entry name" value="Aldolase class I"/>
    <property type="match status" value="1"/>
</dbReference>
<organism evidence="10 11">
    <name type="scientific">Aureitalea marina</name>
    <dbReference type="NCBI Taxonomy" id="930804"/>
    <lineage>
        <taxon>Bacteria</taxon>
        <taxon>Pseudomonadati</taxon>
        <taxon>Bacteroidota</taxon>
        <taxon>Flavobacteriia</taxon>
        <taxon>Flavobacteriales</taxon>
        <taxon>Flavobacteriaceae</taxon>
        <taxon>Aureitalea</taxon>
    </lineage>
</organism>
<dbReference type="EMBL" id="MQUB01000001">
    <property type="protein sequence ID" value="PQB04867.1"/>
    <property type="molecule type" value="Genomic_DNA"/>
</dbReference>
<evidence type="ECO:0000256" key="5">
    <source>
        <dbReference type="ARBA" id="ARBA00022822"/>
    </source>
</evidence>
<keyword evidence="6 8" id="KW-0057">Aromatic amino acid biosynthesis</keyword>
<sequence>MNILDRIVAYKKLEVEAHKAAIPLEVLQRFEYYNRTVQSMSEALSNSESGIIAEHKRRSPSKSVINEKSDLPDVIQGYQQAGISAISVLTDTRFFGGSITDLLLARSYSQIPLLRKEFMIDPYQVHEAKAHGADAILLIAAILDKQEVIELSDLASSLGLEVLLEVHNQQELIGQDFSHVQMVGVNNRDLKTFQVNLDNSRNLSALIPDDVVKISESGLSQPESIGDLRGYGYKGFLMGESFMKQADPGLAAAEFIKELG</sequence>
<comment type="caution">
    <text evidence="10">The sequence shown here is derived from an EMBL/GenBank/DDBJ whole genome shotgun (WGS) entry which is preliminary data.</text>
</comment>
<evidence type="ECO:0000313" key="10">
    <source>
        <dbReference type="EMBL" id="PQB04867.1"/>
    </source>
</evidence>
<evidence type="ECO:0000256" key="6">
    <source>
        <dbReference type="ARBA" id="ARBA00023141"/>
    </source>
</evidence>
<comment type="catalytic activity">
    <reaction evidence="1 8">
        <text>1-(2-carboxyphenylamino)-1-deoxy-D-ribulose 5-phosphate + H(+) = (1S,2R)-1-C-(indol-3-yl)glycerol 3-phosphate + CO2 + H2O</text>
        <dbReference type="Rhea" id="RHEA:23476"/>
        <dbReference type="ChEBI" id="CHEBI:15377"/>
        <dbReference type="ChEBI" id="CHEBI:15378"/>
        <dbReference type="ChEBI" id="CHEBI:16526"/>
        <dbReference type="ChEBI" id="CHEBI:58613"/>
        <dbReference type="ChEBI" id="CHEBI:58866"/>
        <dbReference type="EC" id="4.1.1.48"/>
    </reaction>
</comment>
<dbReference type="AlphaFoldDB" id="A0A2S7KQI5"/>
<dbReference type="PANTHER" id="PTHR22854">
    <property type="entry name" value="TRYPTOPHAN BIOSYNTHESIS PROTEIN"/>
    <property type="match status" value="1"/>
</dbReference>
<keyword evidence="4 8" id="KW-0210">Decarboxylase</keyword>
<dbReference type="NCBIfam" id="NF001377">
    <property type="entry name" value="PRK00278.2-4"/>
    <property type="match status" value="1"/>
</dbReference>
<dbReference type="SUPFAM" id="SSF51366">
    <property type="entry name" value="Ribulose-phoshate binding barrel"/>
    <property type="match status" value="1"/>
</dbReference>
<evidence type="ECO:0000313" key="11">
    <source>
        <dbReference type="Proteomes" id="UP000239800"/>
    </source>
</evidence>
<dbReference type="InterPro" id="IPR013785">
    <property type="entry name" value="Aldolase_TIM"/>
</dbReference>
<comment type="pathway">
    <text evidence="2 8">Amino-acid biosynthesis; L-tryptophan biosynthesis; L-tryptophan from chorismate: step 4/5.</text>
</comment>
<evidence type="ECO:0000256" key="1">
    <source>
        <dbReference type="ARBA" id="ARBA00001633"/>
    </source>
</evidence>
<feature type="domain" description="Indole-3-glycerol phosphate synthase" evidence="9">
    <location>
        <begin position="4"/>
        <end position="252"/>
    </location>
</feature>
<accession>A0A2S7KQI5</accession>
<dbReference type="RefSeq" id="WP_104812799.1">
    <property type="nucleotide sequence ID" value="NZ_MQUB01000001.1"/>
</dbReference>
<evidence type="ECO:0000256" key="2">
    <source>
        <dbReference type="ARBA" id="ARBA00004696"/>
    </source>
</evidence>
<dbReference type="GO" id="GO:0000162">
    <property type="term" value="P:L-tryptophan biosynthetic process"/>
    <property type="evidence" value="ECO:0007669"/>
    <property type="project" value="UniProtKB-UniRule"/>
</dbReference>
<evidence type="ECO:0000256" key="3">
    <source>
        <dbReference type="ARBA" id="ARBA00022605"/>
    </source>
</evidence>
<dbReference type="CDD" id="cd00331">
    <property type="entry name" value="IGPS"/>
    <property type="match status" value="1"/>
</dbReference>
<evidence type="ECO:0000256" key="8">
    <source>
        <dbReference type="HAMAP-Rule" id="MF_00134"/>
    </source>
</evidence>
<reference evidence="10 11" key="1">
    <citation type="submission" date="2016-11" db="EMBL/GenBank/DDBJ databases">
        <title>Trade-off between light-utilization and light-protection in marine flavobacteria.</title>
        <authorList>
            <person name="Kumagai Y."/>
        </authorList>
    </citation>
    <scope>NUCLEOTIDE SEQUENCE [LARGE SCALE GENOMIC DNA]</scope>
    <source>
        <strain evidence="10 11">NBRC 107741</strain>
    </source>
</reference>
<dbReference type="GO" id="GO:0004640">
    <property type="term" value="F:phosphoribosylanthranilate isomerase activity"/>
    <property type="evidence" value="ECO:0007669"/>
    <property type="project" value="TreeGrafter"/>
</dbReference>
<keyword evidence="11" id="KW-1185">Reference proteome</keyword>
<keyword evidence="5 8" id="KW-0822">Tryptophan biosynthesis</keyword>
<dbReference type="Pfam" id="PF00218">
    <property type="entry name" value="IGPS"/>
    <property type="match status" value="1"/>
</dbReference>
<name>A0A2S7KQI5_9FLAO</name>
<dbReference type="GO" id="GO:0004425">
    <property type="term" value="F:indole-3-glycerol-phosphate synthase activity"/>
    <property type="evidence" value="ECO:0007669"/>
    <property type="project" value="UniProtKB-UniRule"/>
</dbReference>
<evidence type="ECO:0000259" key="9">
    <source>
        <dbReference type="Pfam" id="PF00218"/>
    </source>
</evidence>
<comment type="similarity">
    <text evidence="8">Belongs to the TrpC family.</text>
</comment>
<dbReference type="InterPro" id="IPR011060">
    <property type="entry name" value="RibuloseP-bd_barrel"/>
</dbReference>
<keyword evidence="7 8" id="KW-0456">Lyase</keyword>
<dbReference type="FunFam" id="3.20.20.70:FF:000024">
    <property type="entry name" value="Indole-3-glycerol phosphate synthase"/>
    <property type="match status" value="1"/>
</dbReference>
<evidence type="ECO:0000256" key="4">
    <source>
        <dbReference type="ARBA" id="ARBA00022793"/>
    </source>
</evidence>
<evidence type="ECO:0000256" key="7">
    <source>
        <dbReference type="ARBA" id="ARBA00023239"/>
    </source>
</evidence>
<dbReference type="OrthoDB" id="9804217at2"/>
<dbReference type="InterPro" id="IPR045186">
    <property type="entry name" value="Indole-3-glycerol_P_synth"/>
</dbReference>
<dbReference type="Proteomes" id="UP000239800">
    <property type="component" value="Unassembled WGS sequence"/>
</dbReference>
<keyword evidence="3 8" id="KW-0028">Amino-acid biosynthesis</keyword>
<dbReference type="InterPro" id="IPR013798">
    <property type="entry name" value="Indole-3-glycerol_P_synth_dom"/>
</dbReference>
<dbReference type="PANTHER" id="PTHR22854:SF2">
    <property type="entry name" value="INDOLE-3-GLYCEROL-PHOSPHATE SYNTHASE"/>
    <property type="match status" value="1"/>
</dbReference>
<protein>
    <recommendedName>
        <fullName evidence="8">Indole-3-glycerol phosphate synthase</fullName>
        <shortName evidence="8">IGPS</shortName>
        <ecNumber evidence="8">4.1.1.48</ecNumber>
    </recommendedName>
</protein>
<dbReference type="UniPathway" id="UPA00035">
    <property type="reaction ID" value="UER00043"/>
</dbReference>
<proteinExistence type="inferred from homology"/>